<dbReference type="PANTHER" id="PTHR42790">
    <property type="entry name" value="AMINOTRANSFERASE"/>
    <property type="match status" value="1"/>
</dbReference>
<dbReference type="CDD" id="cd00609">
    <property type="entry name" value="AAT_like"/>
    <property type="match status" value="1"/>
</dbReference>
<comment type="similarity">
    <text evidence="2">Belongs to the class-I pyridoxal-phosphate-dependent aminotransferase family.</text>
</comment>
<dbReference type="InParanoid" id="E8N500"/>
<evidence type="ECO:0000256" key="3">
    <source>
        <dbReference type="ARBA" id="ARBA00011738"/>
    </source>
</evidence>
<evidence type="ECO:0000313" key="9">
    <source>
        <dbReference type="Proteomes" id="UP000008922"/>
    </source>
</evidence>
<gene>
    <name evidence="8" type="ordered locus">ANT_14860</name>
</gene>
<comment type="cofactor">
    <cofactor evidence="1">
        <name>pyridoxal 5'-phosphate</name>
        <dbReference type="ChEBI" id="CHEBI:597326"/>
    </cofactor>
</comment>
<name>E8N500_ANATU</name>
<feature type="domain" description="Aminotransferase class I/classII large" evidence="7">
    <location>
        <begin position="60"/>
        <end position="409"/>
    </location>
</feature>
<dbReference type="SUPFAM" id="SSF53383">
    <property type="entry name" value="PLP-dependent transferases"/>
    <property type="match status" value="1"/>
</dbReference>
<protein>
    <submittedName>
        <fullName evidence="8">Aminotransferase</fullName>
        <ecNumber evidence="8">2.6.1.-</ecNumber>
    </submittedName>
</protein>
<dbReference type="EMBL" id="AP012029">
    <property type="protein sequence ID" value="BAJ63514.1"/>
    <property type="molecule type" value="Genomic_DNA"/>
</dbReference>
<accession>E8N500</accession>
<keyword evidence="4 8" id="KW-0032">Aminotransferase</keyword>
<evidence type="ECO:0000256" key="4">
    <source>
        <dbReference type="ARBA" id="ARBA00022576"/>
    </source>
</evidence>
<keyword evidence="6" id="KW-0663">Pyridoxal phosphate</keyword>
<dbReference type="InterPro" id="IPR015421">
    <property type="entry name" value="PyrdxlP-dep_Trfase_major"/>
</dbReference>
<comment type="subunit">
    <text evidence="3">Homodimer.</text>
</comment>
<organism evidence="8 9">
    <name type="scientific">Anaerolinea thermophila (strain DSM 14523 / JCM 11388 / NBRC 100420 / UNI-1)</name>
    <dbReference type="NCBI Taxonomy" id="926569"/>
    <lineage>
        <taxon>Bacteria</taxon>
        <taxon>Bacillati</taxon>
        <taxon>Chloroflexota</taxon>
        <taxon>Anaerolineae</taxon>
        <taxon>Anaerolineales</taxon>
        <taxon>Anaerolineaceae</taxon>
        <taxon>Anaerolinea</taxon>
    </lineage>
</organism>
<sequence length="422" mass="47285">MYSPRFILQGGKRMVTPWEHRFAQRTQRMKSSAIRELLKLTEDPEVISFAGGLPAPEVFPVEEILEAATKVLREQGSRALQYGSTEGYTPLREMIARHTSRYGIDVTADNILITSGSQQALDLLGKVFINHGDRILVEAPTYLGALQAWDIYGAEYVPVRSDNDGIVTDELEGALRTGPKFIYVLPNFQNPTGVTISYERRLKLVELADHYGVPIIEDDPYGQLRFEGEHIPPIEVLDSQKHHNGSCYTGNVIYLSTFSKILAPGLRLAWVVAPPEVIRKLVMAKQGADLHTATFNQMVAYEVGRGGFIDRHVELIRKVYRERRDVMLKALEENMPEGVEWTHPQGGLFLWVRLPEGMDTAELFKIAVSQKVAFVPGAPFFPKGGGENTMRLNFSNATPEKIEEGIARLAKAIKEMLVKQPV</sequence>
<keyword evidence="5 8" id="KW-0808">Transferase</keyword>
<proteinExistence type="inferred from homology"/>
<dbReference type="STRING" id="926569.ANT_14860"/>
<dbReference type="InterPro" id="IPR015424">
    <property type="entry name" value="PyrdxlP-dep_Trfase"/>
</dbReference>
<dbReference type="InterPro" id="IPR050859">
    <property type="entry name" value="Class-I_PLP-dep_aminotransf"/>
</dbReference>
<dbReference type="FunCoup" id="E8N500">
    <property type="interactions" value="161"/>
</dbReference>
<dbReference type="GO" id="GO:0008483">
    <property type="term" value="F:transaminase activity"/>
    <property type="evidence" value="ECO:0007669"/>
    <property type="project" value="UniProtKB-KW"/>
</dbReference>
<dbReference type="Proteomes" id="UP000008922">
    <property type="component" value="Chromosome"/>
</dbReference>
<keyword evidence="9" id="KW-1185">Reference proteome</keyword>
<dbReference type="GO" id="GO:1901605">
    <property type="term" value="P:alpha-amino acid metabolic process"/>
    <property type="evidence" value="ECO:0007669"/>
    <property type="project" value="TreeGrafter"/>
</dbReference>
<dbReference type="FunFam" id="3.40.640.10:FF:000053">
    <property type="entry name" value="Aminotransferase, class I"/>
    <property type="match status" value="1"/>
</dbReference>
<evidence type="ECO:0000256" key="5">
    <source>
        <dbReference type="ARBA" id="ARBA00022679"/>
    </source>
</evidence>
<dbReference type="InterPro" id="IPR004839">
    <property type="entry name" value="Aminotransferase_I/II_large"/>
</dbReference>
<evidence type="ECO:0000256" key="6">
    <source>
        <dbReference type="ARBA" id="ARBA00022898"/>
    </source>
</evidence>
<dbReference type="Gene3D" id="3.40.640.10">
    <property type="entry name" value="Type I PLP-dependent aspartate aminotransferase-like (Major domain)"/>
    <property type="match status" value="1"/>
</dbReference>
<evidence type="ECO:0000256" key="2">
    <source>
        <dbReference type="ARBA" id="ARBA00007441"/>
    </source>
</evidence>
<dbReference type="eggNOG" id="COG1167">
    <property type="taxonomic scope" value="Bacteria"/>
</dbReference>
<evidence type="ECO:0000256" key="1">
    <source>
        <dbReference type="ARBA" id="ARBA00001933"/>
    </source>
</evidence>
<dbReference type="InterPro" id="IPR015422">
    <property type="entry name" value="PyrdxlP-dep_Trfase_small"/>
</dbReference>
<evidence type="ECO:0000259" key="7">
    <source>
        <dbReference type="Pfam" id="PF00155"/>
    </source>
</evidence>
<dbReference type="Gene3D" id="3.90.1150.10">
    <property type="entry name" value="Aspartate Aminotransferase, domain 1"/>
    <property type="match status" value="1"/>
</dbReference>
<evidence type="ECO:0000313" key="8">
    <source>
        <dbReference type="EMBL" id="BAJ63514.1"/>
    </source>
</evidence>
<reference evidence="8 9" key="1">
    <citation type="submission" date="2010-12" db="EMBL/GenBank/DDBJ databases">
        <title>Whole genome sequence of Anaerolinea thermophila UNI-1.</title>
        <authorList>
            <person name="Narita-Yamada S."/>
            <person name="Kishi E."/>
            <person name="Watanabe Y."/>
            <person name="Takasaki K."/>
            <person name="Ankai A."/>
            <person name="Oguchi A."/>
            <person name="Fukui S."/>
            <person name="Takahashi M."/>
            <person name="Yashiro I."/>
            <person name="Hosoyama A."/>
            <person name="Sekiguchi Y."/>
            <person name="Hanada S."/>
            <person name="Fujita N."/>
        </authorList>
    </citation>
    <scope>NUCLEOTIDE SEQUENCE [LARGE SCALE GENOMIC DNA]</scope>
    <source>
        <strain evidence="9">DSM 14523 / JCM 11388 / NBRC 100420 / UNI-1</strain>
    </source>
</reference>
<dbReference type="Pfam" id="PF00155">
    <property type="entry name" value="Aminotran_1_2"/>
    <property type="match status" value="1"/>
</dbReference>
<dbReference type="EC" id="2.6.1.-" evidence="8"/>
<dbReference type="KEGG" id="atm:ANT_14860"/>
<dbReference type="AlphaFoldDB" id="E8N500"/>
<dbReference type="PANTHER" id="PTHR42790:SF19">
    <property type="entry name" value="KYNURENINE_ALPHA-AMINOADIPATE AMINOTRANSFERASE, MITOCHONDRIAL"/>
    <property type="match status" value="1"/>
</dbReference>
<dbReference type="GO" id="GO:0030170">
    <property type="term" value="F:pyridoxal phosphate binding"/>
    <property type="evidence" value="ECO:0007669"/>
    <property type="project" value="InterPro"/>
</dbReference>
<dbReference type="HOGENOM" id="CLU_017584_0_6_0"/>